<dbReference type="KEGG" id="ton:TON_1637"/>
<dbReference type="Proteomes" id="UP000002727">
    <property type="component" value="Chromosome"/>
</dbReference>
<organism evidence="3 4">
    <name type="scientific">Thermococcus onnurineus (strain NA1)</name>
    <dbReference type="NCBI Taxonomy" id="523850"/>
    <lineage>
        <taxon>Archaea</taxon>
        <taxon>Methanobacteriati</taxon>
        <taxon>Methanobacteriota</taxon>
        <taxon>Thermococci</taxon>
        <taxon>Thermococcales</taxon>
        <taxon>Thermococcaceae</taxon>
        <taxon>Thermococcus</taxon>
    </lineage>
</organism>
<evidence type="ECO:0000313" key="4">
    <source>
        <dbReference type="Proteomes" id="UP000002727"/>
    </source>
</evidence>
<dbReference type="STRING" id="523850.TON_1637"/>
<dbReference type="AlphaFoldDB" id="B6YUE2"/>
<dbReference type="GeneID" id="7018676"/>
<proteinExistence type="predicted"/>
<keyword evidence="2" id="KW-0812">Transmembrane</keyword>
<sequence length="401" mass="44626">MKKLIAFILTILLLTPLVSEVNAAGNSQPLFKIEIMIRVSPVVINGSSTWMGQFRIYATLKDPGYRAYFDHLAANNTTKANEEFRSFVKQLIYDNLKNNFKDRFEAKGINSTIYLPSGGPVKVLDNWSAVVTFALSNFLVSDGKIISCPLSGPMDFVFKGHVFDYSWDKLTVVLPKDYEVRNLAPAPDDFSNNVAVWTNGDFIPLIELYTPVYSYVIFLNSTRKEISLQYDPHEGYVQFNATFTGANATPVVIDQLLSSFKATMDIISLDTREENGTLVVIGVAKPKVAYRETSSEKIWEALLKLPGSFDRVSVVGGTYKMAPDNTIVITVTEKKTSRLPYIWAGLILVVVLGILWIKRRGTSSEEPEQPTGEESGAVEEGRTENEEVEELSDETSEPGGE</sequence>
<feature type="transmembrane region" description="Helical" evidence="2">
    <location>
        <begin position="339"/>
        <end position="357"/>
    </location>
</feature>
<dbReference type="OrthoDB" id="101208at2157"/>
<evidence type="ECO:0000256" key="2">
    <source>
        <dbReference type="SAM" id="Phobius"/>
    </source>
</evidence>
<keyword evidence="2" id="KW-0472">Membrane</keyword>
<name>B6YUE2_THEON</name>
<keyword evidence="2" id="KW-1133">Transmembrane helix</keyword>
<protein>
    <submittedName>
        <fullName evidence="3">Uncharacterized protein</fullName>
    </submittedName>
</protein>
<dbReference type="EMBL" id="CP000855">
    <property type="protein sequence ID" value="ACJ17127.1"/>
    <property type="molecule type" value="Genomic_DNA"/>
</dbReference>
<dbReference type="RefSeq" id="WP_012572599.1">
    <property type="nucleotide sequence ID" value="NC_011529.1"/>
</dbReference>
<dbReference type="eggNOG" id="arCOG10032">
    <property type="taxonomic scope" value="Archaea"/>
</dbReference>
<gene>
    <name evidence="3" type="ordered locus">TON_1637</name>
</gene>
<dbReference type="PATRIC" id="fig|523850.10.peg.1651"/>
<dbReference type="HOGENOM" id="CLU_827992_0_0_2"/>
<keyword evidence="4" id="KW-1185">Reference proteome</keyword>
<accession>B6YUE2</accession>
<feature type="region of interest" description="Disordered" evidence="1">
    <location>
        <begin position="361"/>
        <end position="401"/>
    </location>
</feature>
<feature type="compositionally biased region" description="Acidic residues" evidence="1">
    <location>
        <begin position="386"/>
        <end position="401"/>
    </location>
</feature>
<evidence type="ECO:0000256" key="1">
    <source>
        <dbReference type="SAM" id="MobiDB-lite"/>
    </source>
</evidence>
<reference evidence="3 4" key="1">
    <citation type="journal article" date="2008" name="J. Bacteriol.">
        <title>The complete genome sequence of Thermococcus onnurineus NA1 reveals a mixed heterotrophic and carboxydotrophic metabolism.</title>
        <authorList>
            <person name="Lee H.S."/>
            <person name="Kang S.G."/>
            <person name="Bae S.S."/>
            <person name="Lim J.K."/>
            <person name="Cho Y."/>
            <person name="Kim Y.J."/>
            <person name="Jeon J.H."/>
            <person name="Cha S.S."/>
            <person name="Kwon K.K."/>
            <person name="Kim H.T."/>
            <person name="Park C.J."/>
            <person name="Lee H.W."/>
            <person name="Kim S.I."/>
            <person name="Chun J."/>
            <person name="Colwell R.R."/>
            <person name="Kim S.J."/>
            <person name="Lee J.H."/>
        </authorList>
    </citation>
    <scope>NUCLEOTIDE SEQUENCE [LARGE SCALE GENOMIC DNA]</scope>
    <source>
        <strain evidence="3 4">NA1</strain>
    </source>
</reference>
<evidence type="ECO:0000313" key="3">
    <source>
        <dbReference type="EMBL" id="ACJ17127.1"/>
    </source>
</evidence>